<keyword evidence="9" id="KW-1133">Transmembrane helix</keyword>
<keyword evidence="13" id="KW-1185">Reference proteome</keyword>
<evidence type="ECO:0000313" key="13">
    <source>
        <dbReference type="Proteomes" id="UP000000844"/>
    </source>
</evidence>
<keyword evidence="8" id="KW-0902">Two-component regulatory system</keyword>
<keyword evidence="3" id="KW-0597">Phosphoprotein</keyword>
<feature type="transmembrane region" description="Helical" evidence="9">
    <location>
        <begin position="132"/>
        <end position="152"/>
    </location>
</feature>
<dbReference type="KEGG" id="sna:Snas_1510"/>
<evidence type="ECO:0000256" key="6">
    <source>
        <dbReference type="ARBA" id="ARBA00022777"/>
    </source>
</evidence>
<keyword evidence="4 12" id="KW-0808">Transferase</keyword>
<dbReference type="eggNOG" id="COG4585">
    <property type="taxonomic scope" value="Bacteria"/>
</dbReference>
<keyword evidence="6 12" id="KW-0418">Kinase</keyword>
<comment type="catalytic activity">
    <reaction evidence="1">
        <text>ATP + protein L-histidine = ADP + protein N-phospho-L-histidine.</text>
        <dbReference type="EC" id="2.7.13.3"/>
    </reaction>
</comment>
<evidence type="ECO:0000313" key="12">
    <source>
        <dbReference type="EMBL" id="ADD41214.1"/>
    </source>
</evidence>
<dbReference type="Gene3D" id="3.30.565.10">
    <property type="entry name" value="Histidine kinase-like ATPase, C-terminal domain"/>
    <property type="match status" value="1"/>
</dbReference>
<dbReference type="Proteomes" id="UP000000844">
    <property type="component" value="Chromosome"/>
</dbReference>
<keyword evidence="7" id="KW-0067">ATP-binding</keyword>
<evidence type="ECO:0000256" key="7">
    <source>
        <dbReference type="ARBA" id="ARBA00022840"/>
    </source>
</evidence>
<dbReference type="Pfam" id="PF02518">
    <property type="entry name" value="HATPase_c"/>
    <property type="match status" value="1"/>
</dbReference>
<dbReference type="RefSeq" id="WP_013016785.1">
    <property type="nucleotide sequence ID" value="NC_013947.1"/>
</dbReference>
<dbReference type="GO" id="GO:0000155">
    <property type="term" value="F:phosphorelay sensor kinase activity"/>
    <property type="evidence" value="ECO:0007669"/>
    <property type="project" value="InterPro"/>
</dbReference>
<dbReference type="EC" id="2.7.13.3" evidence="2"/>
<keyword evidence="9" id="KW-0472">Membrane</keyword>
<dbReference type="GO" id="GO:0016020">
    <property type="term" value="C:membrane"/>
    <property type="evidence" value="ECO:0007669"/>
    <property type="project" value="InterPro"/>
</dbReference>
<dbReference type="AlphaFoldDB" id="D3PW57"/>
<evidence type="ECO:0000256" key="3">
    <source>
        <dbReference type="ARBA" id="ARBA00022553"/>
    </source>
</evidence>
<reference evidence="12 13" key="1">
    <citation type="journal article" date="2009" name="Stand. Genomic Sci.">
        <title>Complete genome sequence of Stackebrandtia nassauensis type strain (LLR-40K-21).</title>
        <authorList>
            <person name="Munk C."/>
            <person name="Lapidus A."/>
            <person name="Copeland A."/>
            <person name="Jando M."/>
            <person name="Mayilraj S."/>
            <person name="Glavina Del Rio T."/>
            <person name="Nolan M."/>
            <person name="Chen F."/>
            <person name="Lucas S."/>
            <person name="Tice H."/>
            <person name="Cheng J.F."/>
            <person name="Han C."/>
            <person name="Detter J.C."/>
            <person name="Bruce D."/>
            <person name="Goodwin L."/>
            <person name="Chain P."/>
            <person name="Pitluck S."/>
            <person name="Goker M."/>
            <person name="Ovchinikova G."/>
            <person name="Pati A."/>
            <person name="Ivanova N."/>
            <person name="Mavromatis K."/>
            <person name="Chen A."/>
            <person name="Palaniappan K."/>
            <person name="Land M."/>
            <person name="Hauser L."/>
            <person name="Chang Y.J."/>
            <person name="Jeffries C.D."/>
            <person name="Bristow J."/>
            <person name="Eisen J.A."/>
            <person name="Markowitz V."/>
            <person name="Hugenholtz P."/>
            <person name="Kyrpides N.C."/>
            <person name="Klenk H.P."/>
        </authorList>
    </citation>
    <scope>NUCLEOTIDE SEQUENCE [LARGE SCALE GENOMIC DNA]</scope>
    <source>
        <strain evidence="13">DSM 44728 / CIP 108903 / NRRL B-16338 / NBRC 102104 / LLR-40K-21</strain>
    </source>
</reference>
<dbReference type="HOGENOM" id="CLU_000445_20_1_11"/>
<feature type="domain" description="Signal transduction histidine kinase subgroup 3 dimerisation and phosphoacceptor" evidence="11">
    <location>
        <begin position="174"/>
        <end position="240"/>
    </location>
</feature>
<dbReference type="PANTHER" id="PTHR24421">
    <property type="entry name" value="NITRATE/NITRITE SENSOR PROTEIN NARX-RELATED"/>
    <property type="match status" value="1"/>
</dbReference>
<gene>
    <name evidence="12" type="ordered locus">Snas_1510</name>
</gene>
<dbReference type="InterPro" id="IPR050482">
    <property type="entry name" value="Sensor_HK_TwoCompSys"/>
</dbReference>
<feature type="domain" description="Histidine kinase/HSP90-like ATPase" evidence="10">
    <location>
        <begin position="290"/>
        <end position="373"/>
    </location>
</feature>
<proteinExistence type="predicted"/>
<dbReference type="InterPro" id="IPR036890">
    <property type="entry name" value="HATPase_C_sf"/>
</dbReference>
<dbReference type="GO" id="GO:0046983">
    <property type="term" value="F:protein dimerization activity"/>
    <property type="evidence" value="ECO:0007669"/>
    <property type="project" value="InterPro"/>
</dbReference>
<evidence type="ECO:0000256" key="2">
    <source>
        <dbReference type="ARBA" id="ARBA00012438"/>
    </source>
</evidence>
<protein>
    <recommendedName>
        <fullName evidence="2">histidine kinase</fullName>
        <ecNumber evidence="2">2.7.13.3</ecNumber>
    </recommendedName>
</protein>
<evidence type="ECO:0000256" key="9">
    <source>
        <dbReference type="SAM" id="Phobius"/>
    </source>
</evidence>
<dbReference type="EMBL" id="CP001778">
    <property type="protein sequence ID" value="ADD41214.1"/>
    <property type="molecule type" value="Genomic_DNA"/>
</dbReference>
<accession>D3PW57</accession>
<keyword evidence="5" id="KW-0547">Nucleotide-binding</keyword>
<dbReference type="STRING" id="446470.Snas_1510"/>
<dbReference type="PANTHER" id="PTHR24421:SF10">
    <property type="entry name" value="NITRATE_NITRITE SENSOR PROTEIN NARQ"/>
    <property type="match status" value="1"/>
</dbReference>
<feature type="transmembrane region" description="Helical" evidence="9">
    <location>
        <begin position="102"/>
        <end position="120"/>
    </location>
</feature>
<feature type="transmembrane region" description="Helical" evidence="9">
    <location>
        <begin position="60"/>
        <end position="81"/>
    </location>
</feature>
<evidence type="ECO:0000256" key="4">
    <source>
        <dbReference type="ARBA" id="ARBA00022679"/>
    </source>
</evidence>
<evidence type="ECO:0000259" key="11">
    <source>
        <dbReference type="Pfam" id="PF07730"/>
    </source>
</evidence>
<organism evidence="12 13">
    <name type="scientific">Stackebrandtia nassauensis (strain DSM 44728 / CIP 108903 / NRRL B-16338 / NBRC 102104 / LLR-40K-21)</name>
    <dbReference type="NCBI Taxonomy" id="446470"/>
    <lineage>
        <taxon>Bacteria</taxon>
        <taxon>Bacillati</taxon>
        <taxon>Actinomycetota</taxon>
        <taxon>Actinomycetes</taxon>
        <taxon>Glycomycetales</taxon>
        <taxon>Glycomycetaceae</taxon>
        <taxon>Stackebrandtia</taxon>
    </lineage>
</organism>
<keyword evidence="9" id="KW-0812">Transmembrane</keyword>
<dbReference type="GO" id="GO:0005524">
    <property type="term" value="F:ATP binding"/>
    <property type="evidence" value="ECO:0007669"/>
    <property type="project" value="UniProtKB-KW"/>
</dbReference>
<sequence>MPRLPTRTLFIDTVIALVLGAATAITTIPSVDGEPGEQLIDAGGFAAIALTALSLSFRRVWPLSSLVAVFAGTTAYTLLGYPYGPIFLLMAVAMGSVAAHHSTRVAVITCAVMIVAHLPYSILADSDDDSPLINIAISVTWLVVSTVSGMAFKQAREARDRAKLEERRRYLSEERLHIAREVHDVVGHSLTAIRLHAGVALHVLHRDGVAVPAEVTESLTAIRDSGSAALDELRATLAPLAAAETERPVLTLEDVEAAVTAALTSDELAIDVTVDGQREAIPSVVDSAGYRIVQESLTNVVKHAGASRVAVDIAYAPGLVTIEVVDNGHGAPDSRAEGHGLAGMAERATALGGSFTAGPRDGGGYAVKAELPYATVKR</sequence>
<dbReference type="CDD" id="cd16917">
    <property type="entry name" value="HATPase_UhpB-NarQ-NarX-like"/>
    <property type="match status" value="1"/>
</dbReference>
<dbReference type="InterPro" id="IPR003594">
    <property type="entry name" value="HATPase_dom"/>
</dbReference>
<evidence type="ECO:0000259" key="10">
    <source>
        <dbReference type="Pfam" id="PF02518"/>
    </source>
</evidence>
<evidence type="ECO:0000256" key="5">
    <source>
        <dbReference type="ARBA" id="ARBA00022741"/>
    </source>
</evidence>
<name>D3PW57_STANL</name>
<dbReference type="SUPFAM" id="SSF55874">
    <property type="entry name" value="ATPase domain of HSP90 chaperone/DNA topoisomerase II/histidine kinase"/>
    <property type="match status" value="1"/>
</dbReference>
<dbReference type="InterPro" id="IPR011712">
    <property type="entry name" value="Sig_transdc_His_kin_sub3_dim/P"/>
</dbReference>
<dbReference type="Pfam" id="PF07730">
    <property type="entry name" value="HisKA_3"/>
    <property type="match status" value="1"/>
</dbReference>
<evidence type="ECO:0000256" key="1">
    <source>
        <dbReference type="ARBA" id="ARBA00000085"/>
    </source>
</evidence>
<dbReference type="Gene3D" id="1.20.5.1930">
    <property type="match status" value="1"/>
</dbReference>
<evidence type="ECO:0000256" key="8">
    <source>
        <dbReference type="ARBA" id="ARBA00023012"/>
    </source>
</evidence>